<evidence type="ECO:0000256" key="2">
    <source>
        <dbReference type="ARBA" id="ARBA00022801"/>
    </source>
</evidence>
<dbReference type="Pfam" id="PF19263">
    <property type="entry name" value="DUF5906"/>
    <property type="match status" value="1"/>
</dbReference>
<keyword evidence="2" id="KW-0378">Hydrolase</keyword>
<dbReference type="PANTHER" id="PTHR35372:SF2">
    <property type="entry name" value="SF3 HELICASE DOMAIN-CONTAINING PROTEIN"/>
    <property type="match status" value="1"/>
</dbReference>
<dbReference type="GO" id="GO:0016787">
    <property type="term" value="F:hydrolase activity"/>
    <property type="evidence" value="ECO:0007669"/>
    <property type="project" value="UniProtKB-KW"/>
</dbReference>
<dbReference type="Pfam" id="PF08706">
    <property type="entry name" value="D5_N"/>
    <property type="match status" value="1"/>
</dbReference>
<dbReference type="GO" id="GO:0005524">
    <property type="term" value="F:ATP binding"/>
    <property type="evidence" value="ECO:0007669"/>
    <property type="project" value="UniProtKB-KW"/>
</dbReference>
<dbReference type="SMART" id="SM00885">
    <property type="entry name" value="D5_N"/>
    <property type="match status" value="1"/>
</dbReference>
<dbReference type="Proteomes" id="UP000219193">
    <property type="component" value="Unassembled WGS sequence"/>
</dbReference>
<sequence>MNSSTIQNLVTADLDYQISKMVIPQSTPDEILDNLIEHIKKIDFWVLAFPKIVELREEIKRLEAEVYIDGILNEDKKQEEKEYRKLLKELKALKLTKNHYLILCIEQLLKIAKKNNWGLCKKHGFIYLYNGCFWTEIEKERFESFLGDVALKLGVEKFRGKIHTFKEELFKQFMSDAYLPTPQAKSGKVLINLQNGTFEISPKSRKLRDFDPKDFLTHQLPFEYIPQATAPLFENYLNEVIPDPDKQKVLAEYIGYLFVKPSILKLEKMLILFGTGANGKSVFFEIISALLGPENVCNYSLQSLTNENGYYRAKIGDKLVNYASEINGRLESATFKQMASGEPLEARLPHRDPFTLHEYAKLIFNCNELPKDVEHTAAFFRRFLIIEFDVTIPEEKQDKELSTRIIQNELSGVFNWILKGLDRLLSQKRFTSCKAIEEAIHTYKNESDSAKLFMDEMGYERSAETYTLIKNLYQQYVSFCIDEGAQPLKKLNFRKRLSHHGFYVKKATEGYIVYADIKSNTEEDDLEF</sequence>
<reference evidence="6" key="1">
    <citation type="submission" date="2017-09" db="EMBL/GenBank/DDBJ databases">
        <authorList>
            <person name="Varghese N."/>
            <person name="Submissions S."/>
        </authorList>
    </citation>
    <scope>NUCLEOTIDE SEQUENCE [LARGE SCALE GENOMIC DNA]</scope>
    <source>
        <strain evidence="6">CGMCC 1.12641</strain>
    </source>
</reference>
<dbReference type="InterPro" id="IPR045455">
    <property type="entry name" value="NrS-1_pol-like_helicase"/>
</dbReference>
<evidence type="ECO:0000313" key="5">
    <source>
        <dbReference type="EMBL" id="SOC79361.1"/>
    </source>
</evidence>
<dbReference type="GO" id="GO:0004386">
    <property type="term" value="F:helicase activity"/>
    <property type="evidence" value="ECO:0007669"/>
    <property type="project" value="UniProtKB-KW"/>
</dbReference>
<dbReference type="EMBL" id="OCMF01000001">
    <property type="protein sequence ID" value="SOC79361.1"/>
    <property type="molecule type" value="Genomic_DNA"/>
</dbReference>
<evidence type="ECO:0000313" key="6">
    <source>
        <dbReference type="Proteomes" id="UP000219193"/>
    </source>
</evidence>
<proteinExistence type="predicted"/>
<dbReference type="RefSeq" id="WP_218839722.1">
    <property type="nucleotide sequence ID" value="NZ_OCMF01000001.1"/>
</dbReference>
<protein>
    <submittedName>
        <fullName evidence="5">Putative DNA primase/helicase</fullName>
    </submittedName>
</protein>
<dbReference type="AlphaFoldDB" id="A0A285X1W7"/>
<evidence type="ECO:0000256" key="1">
    <source>
        <dbReference type="ARBA" id="ARBA00022741"/>
    </source>
</evidence>
<organism evidence="5 6">
    <name type="scientific">Salinimicrobium sediminis</name>
    <dbReference type="NCBI Taxonomy" id="1343891"/>
    <lineage>
        <taxon>Bacteria</taxon>
        <taxon>Pseudomonadati</taxon>
        <taxon>Bacteroidota</taxon>
        <taxon>Flavobacteriia</taxon>
        <taxon>Flavobacteriales</taxon>
        <taxon>Flavobacteriaceae</taxon>
        <taxon>Salinimicrobium</taxon>
    </lineage>
</organism>
<dbReference type="InterPro" id="IPR027417">
    <property type="entry name" value="P-loop_NTPase"/>
</dbReference>
<dbReference type="InterPro" id="IPR014818">
    <property type="entry name" value="Phage/plasmid_primase_P4_C"/>
</dbReference>
<gene>
    <name evidence="5" type="ORF">SAMN06296241_0883</name>
</gene>
<dbReference type="NCBIfam" id="TIGR01613">
    <property type="entry name" value="primase_Cterm"/>
    <property type="match status" value="1"/>
</dbReference>
<keyword evidence="6" id="KW-1185">Reference proteome</keyword>
<keyword evidence="1" id="KW-0547">Nucleotide-binding</keyword>
<evidence type="ECO:0000256" key="3">
    <source>
        <dbReference type="ARBA" id="ARBA00022840"/>
    </source>
</evidence>
<dbReference type="InterPro" id="IPR006500">
    <property type="entry name" value="Helicase_put_C_phage/plasmid"/>
</dbReference>
<dbReference type="Gene3D" id="3.40.50.300">
    <property type="entry name" value="P-loop containing nucleotide triphosphate hydrolases"/>
    <property type="match status" value="1"/>
</dbReference>
<feature type="domain" description="SF3 helicase" evidence="4">
    <location>
        <begin position="245"/>
        <end position="401"/>
    </location>
</feature>
<name>A0A285X1W7_9FLAO</name>
<dbReference type="InterPro" id="IPR051620">
    <property type="entry name" value="ORF904-like_C"/>
</dbReference>
<keyword evidence="5" id="KW-0347">Helicase</keyword>
<keyword evidence="3" id="KW-0067">ATP-binding</keyword>
<accession>A0A285X1W7</accession>
<evidence type="ECO:0000259" key="4">
    <source>
        <dbReference type="PROSITE" id="PS51206"/>
    </source>
</evidence>
<dbReference type="SUPFAM" id="SSF52540">
    <property type="entry name" value="P-loop containing nucleoside triphosphate hydrolases"/>
    <property type="match status" value="1"/>
</dbReference>
<dbReference type="InterPro" id="IPR014015">
    <property type="entry name" value="Helicase_SF3_DNA-vir"/>
</dbReference>
<dbReference type="PROSITE" id="PS51206">
    <property type="entry name" value="SF3_HELICASE_1"/>
    <property type="match status" value="1"/>
</dbReference>
<dbReference type="PANTHER" id="PTHR35372">
    <property type="entry name" value="ATP BINDING PROTEIN-RELATED"/>
    <property type="match status" value="1"/>
</dbReference>